<evidence type="ECO:0000256" key="3">
    <source>
        <dbReference type="ARBA" id="ARBA00022448"/>
    </source>
</evidence>
<evidence type="ECO:0000256" key="8">
    <source>
        <dbReference type="ARBA" id="ARBA00023136"/>
    </source>
</evidence>
<dbReference type="InterPro" id="IPR003439">
    <property type="entry name" value="ABC_transporter-like_ATP-bd"/>
</dbReference>
<keyword evidence="7" id="KW-0029">Amino-acid transport</keyword>
<keyword evidence="6 11" id="KW-0067">ATP-binding</keyword>
<keyword evidence="8" id="KW-0472">Membrane</keyword>
<reference evidence="11 12" key="3">
    <citation type="submission" date="2020-02" db="EMBL/GenBank/DDBJ databases">
        <title>Sequencing the genomes of 1000 actinobacteria strains.</title>
        <authorList>
            <person name="Klenk H.-P."/>
        </authorList>
    </citation>
    <scope>NUCLEOTIDE SEQUENCE [LARGE SCALE GENOMIC DNA]</scope>
    <source>
        <strain evidence="11 12">DSM 45201</strain>
    </source>
</reference>
<dbReference type="AlphaFoldDB" id="A0A846LDU2"/>
<dbReference type="InterPro" id="IPR003593">
    <property type="entry name" value="AAA+_ATPase"/>
</dbReference>
<dbReference type="PROSITE" id="PS00211">
    <property type="entry name" value="ABC_TRANSPORTER_1"/>
    <property type="match status" value="1"/>
</dbReference>
<comment type="caution">
    <text evidence="11">The sequence shown here is derived from an EMBL/GenBank/DDBJ whole genome shotgun (WGS) entry which is preliminary data.</text>
</comment>
<organism evidence="11 12">
    <name type="scientific">Modestobacter marinus</name>
    <dbReference type="NCBI Taxonomy" id="477641"/>
    <lineage>
        <taxon>Bacteria</taxon>
        <taxon>Bacillati</taxon>
        <taxon>Actinomycetota</taxon>
        <taxon>Actinomycetes</taxon>
        <taxon>Geodermatophilales</taxon>
        <taxon>Geodermatophilaceae</taxon>
        <taxon>Modestobacter</taxon>
    </lineage>
</organism>
<evidence type="ECO:0000313" key="12">
    <source>
        <dbReference type="Proteomes" id="UP000552836"/>
    </source>
</evidence>
<evidence type="ECO:0000313" key="13">
    <source>
        <dbReference type="Proteomes" id="UP000648663"/>
    </source>
</evidence>
<dbReference type="Proteomes" id="UP000552836">
    <property type="component" value="Unassembled WGS sequence"/>
</dbReference>
<gene>
    <name evidence="11" type="ORF">FB380_000322</name>
    <name evidence="10" type="ORF">GCM10011589_25150</name>
</gene>
<dbReference type="Gene3D" id="3.40.50.300">
    <property type="entry name" value="P-loop containing nucleotide triphosphate hydrolases"/>
    <property type="match status" value="1"/>
</dbReference>
<name>A0A846LDU2_9ACTN</name>
<evidence type="ECO:0000256" key="5">
    <source>
        <dbReference type="ARBA" id="ARBA00022741"/>
    </source>
</evidence>
<keyword evidence="3" id="KW-0813">Transport</keyword>
<evidence type="ECO:0000313" key="11">
    <source>
        <dbReference type="EMBL" id="NIH65876.1"/>
    </source>
</evidence>
<keyword evidence="5" id="KW-0547">Nucleotide-binding</keyword>
<evidence type="ECO:0000256" key="2">
    <source>
        <dbReference type="ARBA" id="ARBA00005417"/>
    </source>
</evidence>
<reference evidence="10" key="1">
    <citation type="journal article" date="2014" name="Int. J. Syst. Evol. Microbiol.">
        <title>Complete genome of a new Firmicutes species belonging to the dominant human colonic microbiota ('Ruminococcus bicirculans') reveals two chromosomes and a selective capacity to utilize plant glucans.</title>
        <authorList>
            <consortium name="NISC Comparative Sequencing Program"/>
            <person name="Wegmann U."/>
            <person name="Louis P."/>
            <person name="Goesmann A."/>
            <person name="Henrissat B."/>
            <person name="Duncan S.H."/>
            <person name="Flint H.J."/>
        </authorList>
    </citation>
    <scope>NUCLEOTIDE SEQUENCE</scope>
    <source>
        <strain evidence="10">CGMCC 4.5581</strain>
    </source>
</reference>
<accession>A0A846LDU2</accession>
<dbReference type="InterPro" id="IPR027417">
    <property type="entry name" value="P-loop_NTPase"/>
</dbReference>
<protein>
    <submittedName>
        <fullName evidence="11">Polar amino acid transport system ATP-binding protein</fullName>
    </submittedName>
</protein>
<dbReference type="GO" id="GO:0016887">
    <property type="term" value="F:ATP hydrolysis activity"/>
    <property type="evidence" value="ECO:0007669"/>
    <property type="project" value="InterPro"/>
</dbReference>
<dbReference type="GO" id="GO:0015424">
    <property type="term" value="F:ABC-type amino acid transporter activity"/>
    <property type="evidence" value="ECO:0007669"/>
    <property type="project" value="InterPro"/>
</dbReference>
<keyword evidence="4" id="KW-1003">Cell membrane</keyword>
<evidence type="ECO:0000256" key="7">
    <source>
        <dbReference type="ARBA" id="ARBA00022970"/>
    </source>
</evidence>
<reference evidence="10" key="4">
    <citation type="submission" date="2024-05" db="EMBL/GenBank/DDBJ databases">
        <authorList>
            <person name="Sun Q."/>
            <person name="Zhou Y."/>
        </authorList>
    </citation>
    <scope>NUCLEOTIDE SEQUENCE</scope>
    <source>
        <strain evidence="10">CGMCC 4.5581</strain>
    </source>
</reference>
<evidence type="ECO:0000256" key="4">
    <source>
        <dbReference type="ARBA" id="ARBA00022475"/>
    </source>
</evidence>
<dbReference type="InterPro" id="IPR030679">
    <property type="entry name" value="ABC_ATPase_HisP-typ"/>
</dbReference>
<dbReference type="SUPFAM" id="SSF52540">
    <property type="entry name" value="P-loop containing nucleoside triphosphate hydrolases"/>
    <property type="match status" value="1"/>
</dbReference>
<dbReference type="InterPro" id="IPR017871">
    <property type="entry name" value="ABC_transporter-like_CS"/>
</dbReference>
<dbReference type="RefSeq" id="WP_188959580.1">
    <property type="nucleotide sequence ID" value="NZ_BAABJU010000021.1"/>
</dbReference>
<feature type="domain" description="ABC transporter" evidence="9">
    <location>
        <begin position="20"/>
        <end position="252"/>
    </location>
</feature>
<dbReference type="SMART" id="SM00382">
    <property type="entry name" value="AAA"/>
    <property type="match status" value="1"/>
</dbReference>
<dbReference type="Proteomes" id="UP000648663">
    <property type="component" value="Unassembled WGS sequence"/>
</dbReference>
<sequence>MTTTSSAALTDGPVYRGSSLELVGLRMAYGDVDVLRGVDIAVPAGSTTCVIGPSGSGKSTMLRGVNRLHEPQGGDVLLDGESALQLKPDVLRRRIGLVFQHFNLFPDHTALENVALALRKVKGMSKADARELAAARLAEVGLAERAGHRPRDLSGGQQQRVAIARALALEPEVMLFDEVTSALDPELVKGVLTLMATLGQRGMTMVVVTHEMGFAGKAADQVVFMDEGKVVEAGDPAQLFSDPASPRLRRFLSEVL</sequence>
<proteinExistence type="inferred from homology"/>
<dbReference type="PIRSF" id="PIRSF039085">
    <property type="entry name" value="ABC_ATPase_HisP"/>
    <property type="match status" value="1"/>
</dbReference>
<evidence type="ECO:0000313" key="10">
    <source>
        <dbReference type="EMBL" id="GGL67760.1"/>
    </source>
</evidence>
<evidence type="ECO:0000256" key="1">
    <source>
        <dbReference type="ARBA" id="ARBA00004202"/>
    </source>
</evidence>
<dbReference type="InterPro" id="IPR050086">
    <property type="entry name" value="MetN_ABC_transporter-like"/>
</dbReference>
<dbReference type="EMBL" id="BMMI01000004">
    <property type="protein sequence ID" value="GGL67760.1"/>
    <property type="molecule type" value="Genomic_DNA"/>
</dbReference>
<dbReference type="GO" id="GO:0005524">
    <property type="term" value="F:ATP binding"/>
    <property type="evidence" value="ECO:0007669"/>
    <property type="project" value="UniProtKB-KW"/>
</dbReference>
<reference evidence="13" key="2">
    <citation type="journal article" date="2019" name="Int. J. Syst. Evol. Microbiol.">
        <title>The Global Catalogue of Microorganisms (GCM) 10K type strain sequencing project: providing services to taxonomists for standard genome sequencing and annotation.</title>
        <authorList>
            <consortium name="The Broad Institute Genomics Platform"/>
            <consortium name="The Broad Institute Genome Sequencing Center for Infectious Disease"/>
            <person name="Wu L."/>
            <person name="Ma J."/>
        </authorList>
    </citation>
    <scope>NUCLEOTIDE SEQUENCE [LARGE SCALE GENOMIC DNA]</scope>
    <source>
        <strain evidence="13">CGMCC 4.5581</strain>
    </source>
</reference>
<comment type="subcellular location">
    <subcellularLocation>
        <location evidence="1">Cell membrane</location>
        <topology evidence="1">Peripheral membrane protein</topology>
    </subcellularLocation>
</comment>
<dbReference type="PROSITE" id="PS50893">
    <property type="entry name" value="ABC_TRANSPORTER_2"/>
    <property type="match status" value="1"/>
</dbReference>
<dbReference type="PANTHER" id="PTHR43166:SF9">
    <property type="entry name" value="GLUTAMATE_ASPARTATE IMPORT ATP-BINDING PROTEIN GLTL"/>
    <property type="match status" value="1"/>
</dbReference>
<comment type="similarity">
    <text evidence="2">Belongs to the ABC transporter superfamily.</text>
</comment>
<keyword evidence="13" id="KW-1185">Reference proteome</keyword>
<dbReference type="EMBL" id="JAAMPA010000001">
    <property type="protein sequence ID" value="NIH65876.1"/>
    <property type="molecule type" value="Genomic_DNA"/>
</dbReference>
<dbReference type="Pfam" id="PF00005">
    <property type="entry name" value="ABC_tran"/>
    <property type="match status" value="1"/>
</dbReference>
<evidence type="ECO:0000256" key="6">
    <source>
        <dbReference type="ARBA" id="ARBA00022840"/>
    </source>
</evidence>
<dbReference type="PANTHER" id="PTHR43166">
    <property type="entry name" value="AMINO ACID IMPORT ATP-BINDING PROTEIN"/>
    <property type="match status" value="1"/>
</dbReference>
<dbReference type="GO" id="GO:0005886">
    <property type="term" value="C:plasma membrane"/>
    <property type="evidence" value="ECO:0007669"/>
    <property type="project" value="UniProtKB-SubCell"/>
</dbReference>
<evidence type="ECO:0000259" key="9">
    <source>
        <dbReference type="PROSITE" id="PS50893"/>
    </source>
</evidence>